<feature type="signal peptide" evidence="1">
    <location>
        <begin position="1"/>
        <end position="34"/>
    </location>
</feature>
<keyword evidence="3" id="KW-1185">Reference proteome</keyword>
<organism evidence="2 3">
    <name type="scientific">Adhaeretor mobilis</name>
    <dbReference type="NCBI Taxonomy" id="1930276"/>
    <lineage>
        <taxon>Bacteria</taxon>
        <taxon>Pseudomonadati</taxon>
        <taxon>Planctomycetota</taxon>
        <taxon>Planctomycetia</taxon>
        <taxon>Pirellulales</taxon>
        <taxon>Lacipirellulaceae</taxon>
        <taxon>Adhaeretor</taxon>
    </lineage>
</organism>
<dbReference type="AlphaFoldDB" id="A0A517N1C4"/>
<evidence type="ECO:0000256" key="1">
    <source>
        <dbReference type="SAM" id="SignalP"/>
    </source>
</evidence>
<evidence type="ECO:0008006" key="4">
    <source>
        <dbReference type="Google" id="ProtNLM"/>
    </source>
</evidence>
<evidence type="ECO:0000313" key="2">
    <source>
        <dbReference type="EMBL" id="QDT00939.1"/>
    </source>
</evidence>
<name>A0A517N1C4_9BACT</name>
<dbReference type="KEGG" id="amob:HG15A2_42810"/>
<dbReference type="OrthoDB" id="281069at2"/>
<reference evidence="2 3" key="1">
    <citation type="submission" date="2019-02" db="EMBL/GenBank/DDBJ databases">
        <title>Deep-cultivation of Planctomycetes and their phenomic and genomic characterization uncovers novel biology.</title>
        <authorList>
            <person name="Wiegand S."/>
            <person name="Jogler M."/>
            <person name="Boedeker C."/>
            <person name="Pinto D."/>
            <person name="Vollmers J."/>
            <person name="Rivas-Marin E."/>
            <person name="Kohn T."/>
            <person name="Peeters S.H."/>
            <person name="Heuer A."/>
            <person name="Rast P."/>
            <person name="Oberbeckmann S."/>
            <person name="Bunk B."/>
            <person name="Jeske O."/>
            <person name="Meyerdierks A."/>
            <person name="Storesund J.E."/>
            <person name="Kallscheuer N."/>
            <person name="Luecker S."/>
            <person name="Lage O.M."/>
            <person name="Pohl T."/>
            <person name="Merkel B.J."/>
            <person name="Hornburger P."/>
            <person name="Mueller R.-W."/>
            <person name="Bruemmer F."/>
            <person name="Labrenz M."/>
            <person name="Spormann A.M."/>
            <person name="Op den Camp H."/>
            <person name="Overmann J."/>
            <person name="Amann R."/>
            <person name="Jetten M.S.M."/>
            <person name="Mascher T."/>
            <person name="Medema M.H."/>
            <person name="Devos D.P."/>
            <person name="Kaster A.-K."/>
            <person name="Ovreas L."/>
            <person name="Rohde M."/>
            <person name="Galperin M.Y."/>
            <person name="Jogler C."/>
        </authorList>
    </citation>
    <scope>NUCLEOTIDE SEQUENCE [LARGE SCALE GENOMIC DNA]</scope>
    <source>
        <strain evidence="2 3">HG15A2</strain>
    </source>
</reference>
<sequence length="410" mass="43750" precursor="true">MNKNKHDKGRGPNCLTSVLGVLLLIASVCGAVSAATQPINLNSSWTEHDPFQLFAGVQTLSNQSSSGFTSAHSGAVSDLGEQPRVYQEFTGVDTSQVGQKLSVSFDVQFHDLLTEGDTQFRFGFGDTTTNQGLIPIMIDMGPAFGSSLRMRYDDSITDDENGAVPTYEAGNYSGFLSGSGTFGNGGSSPTGESSGGLGVDTATIHTFTTTVERLERNVDFSFPPDGIADEVVNGWYTTVTWTSDVPGAETLFVDTNNGEFAEFDVDTELGVYPEDTFNTRGRIENIDTLGFLMFNNQPFAAGSGSYTISNFTVEYDDGALAADFDEDTDVDGDDLAIWDTNYGLTGTATKMQGDADADMDVAGSDYLIWQQEFTGPAMSAAVARAVPEPSALLLAATAAFPSLLRRKRNT</sequence>
<dbReference type="RefSeq" id="WP_145062771.1">
    <property type="nucleotide sequence ID" value="NZ_CP036263.1"/>
</dbReference>
<feature type="chain" id="PRO_5022048693" description="PEP-CTERM protein-sorting domain-containing protein" evidence="1">
    <location>
        <begin position="35"/>
        <end position="410"/>
    </location>
</feature>
<proteinExistence type="predicted"/>
<dbReference type="Proteomes" id="UP000319852">
    <property type="component" value="Chromosome"/>
</dbReference>
<accession>A0A517N1C4</accession>
<keyword evidence="1" id="KW-0732">Signal</keyword>
<protein>
    <recommendedName>
        <fullName evidence="4">PEP-CTERM protein-sorting domain-containing protein</fullName>
    </recommendedName>
</protein>
<evidence type="ECO:0000313" key="3">
    <source>
        <dbReference type="Proteomes" id="UP000319852"/>
    </source>
</evidence>
<gene>
    <name evidence="2" type="ORF">HG15A2_42810</name>
</gene>
<dbReference type="EMBL" id="CP036263">
    <property type="protein sequence ID" value="QDT00939.1"/>
    <property type="molecule type" value="Genomic_DNA"/>
</dbReference>